<dbReference type="AlphaFoldDB" id="V2Y5K5"/>
<dbReference type="NCBIfam" id="NF007714">
    <property type="entry name" value="PRK10410.1-2"/>
    <property type="match status" value="1"/>
</dbReference>
<accession>V2Y5K5</accession>
<proteinExistence type="predicted"/>
<dbReference type="EMBL" id="ACIL03000005">
    <property type="protein sequence ID" value="ESL04218.1"/>
    <property type="molecule type" value="Genomic_DNA"/>
</dbReference>
<name>V2Y5K5_9FIRM</name>
<protein>
    <recommendedName>
        <fullName evidence="3">Nitrous oxide-stimulated promoter</fullName>
    </recommendedName>
</protein>
<dbReference type="eggNOG" id="ENOG5032ZJK">
    <property type="taxonomic scope" value="Bacteria"/>
</dbReference>
<dbReference type="STRING" id="592026.GCWU0000282_000566"/>
<reference evidence="1 2" key="1">
    <citation type="submission" date="2013-06" db="EMBL/GenBank/DDBJ databases">
        <authorList>
            <person name="Weinstock G."/>
            <person name="Sodergren E."/>
            <person name="Clifton S."/>
            <person name="Fulton L."/>
            <person name="Fulton B."/>
            <person name="Courtney L."/>
            <person name="Fronick C."/>
            <person name="Harrison M."/>
            <person name="Strong C."/>
            <person name="Farmer C."/>
            <person name="Delahaunty K."/>
            <person name="Markovic C."/>
            <person name="Hall O."/>
            <person name="Minx P."/>
            <person name="Tomlinson C."/>
            <person name="Mitreva M."/>
            <person name="Nelson J."/>
            <person name="Hou S."/>
            <person name="Wollam A."/>
            <person name="Pepin K.H."/>
            <person name="Johnson M."/>
            <person name="Bhonagiri V."/>
            <person name="Nash W.E."/>
            <person name="Warren W."/>
            <person name="Chinwalla A."/>
            <person name="Mardis E.R."/>
            <person name="Wilson R.K."/>
        </authorList>
    </citation>
    <scope>NUCLEOTIDE SEQUENCE [LARGE SCALE GENOMIC DNA]</scope>
    <source>
        <strain evidence="1 2">ATCC 51271</strain>
    </source>
</reference>
<gene>
    <name evidence="1" type="ORF">GCWU0000282_000566</name>
</gene>
<dbReference type="InterPro" id="IPR020483">
    <property type="entry name" value="Uncharacterised_YgbA"/>
</dbReference>
<evidence type="ECO:0000313" key="1">
    <source>
        <dbReference type="EMBL" id="ESL04218.1"/>
    </source>
</evidence>
<evidence type="ECO:0008006" key="3">
    <source>
        <dbReference type="Google" id="ProtNLM"/>
    </source>
</evidence>
<comment type="caution">
    <text evidence="1">The sequence shown here is derived from an EMBL/GenBank/DDBJ whole genome shotgun (WGS) entry which is preliminary data.</text>
</comment>
<dbReference type="Pfam" id="PF11756">
    <property type="entry name" value="YgbA_NO"/>
    <property type="match status" value="1"/>
</dbReference>
<keyword evidence="2" id="KW-1185">Reference proteome</keyword>
<dbReference type="HOGENOM" id="CLU_138593_0_0_9"/>
<sequence>MMLYSYYPEDVLQVKEKKEIMDKTEAKRQQEKELVTLMIKLYCKKKHGSQNSLCPSCRSLYEYAMLRSSNCPFMETKTFCSGCKVHCYKPEMREKIREVMRFSGPRLIFYHPVVAIRHMLESVKNKIQDKWHKS</sequence>
<dbReference type="Proteomes" id="UP000018227">
    <property type="component" value="Unassembled WGS sequence"/>
</dbReference>
<evidence type="ECO:0000313" key="2">
    <source>
        <dbReference type="Proteomes" id="UP000018227"/>
    </source>
</evidence>
<organism evidence="1 2">
    <name type="scientific">Catonella morbi ATCC 51271</name>
    <dbReference type="NCBI Taxonomy" id="592026"/>
    <lineage>
        <taxon>Bacteria</taxon>
        <taxon>Bacillati</taxon>
        <taxon>Bacillota</taxon>
        <taxon>Clostridia</taxon>
        <taxon>Lachnospirales</taxon>
        <taxon>Lachnospiraceae</taxon>
        <taxon>Catonella</taxon>
    </lineage>
</organism>